<dbReference type="CDD" id="cd00130">
    <property type="entry name" value="PAS"/>
    <property type="match status" value="1"/>
</dbReference>
<feature type="region of interest" description="Disordered" evidence="3">
    <location>
        <begin position="737"/>
        <end position="766"/>
    </location>
</feature>
<dbReference type="GO" id="GO:0000976">
    <property type="term" value="F:transcription cis-regulatory region binding"/>
    <property type="evidence" value="ECO:0007669"/>
    <property type="project" value="TreeGrafter"/>
</dbReference>
<feature type="region of interest" description="Disordered" evidence="3">
    <location>
        <begin position="1305"/>
        <end position="1325"/>
    </location>
</feature>
<feature type="domain" description="PAS" evidence="4">
    <location>
        <begin position="205"/>
        <end position="253"/>
    </location>
</feature>
<feature type="region of interest" description="Disordered" evidence="3">
    <location>
        <begin position="1073"/>
        <end position="1126"/>
    </location>
</feature>
<dbReference type="InterPro" id="IPR022728">
    <property type="entry name" value="Period_circadian-like_C"/>
</dbReference>
<feature type="compositionally biased region" description="Basic and acidic residues" evidence="3">
    <location>
        <begin position="1080"/>
        <end position="1097"/>
    </location>
</feature>
<evidence type="ECO:0000256" key="2">
    <source>
        <dbReference type="ARBA" id="ARBA00023242"/>
    </source>
</evidence>
<dbReference type="EnsemblMetazoa" id="G23002.1">
    <property type="protein sequence ID" value="G23002.1:cds"/>
    <property type="gene ID" value="G23002"/>
</dbReference>
<accession>A0A8W8K9L3</accession>
<feature type="domain" description="PAS" evidence="4">
    <location>
        <begin position="373"/>
        <end position="417"/>
    </location>
</feature>
<proteinExistence type="predicted"/>
<feature type="region of interest" description="Disordered" evidence="3">
    <location>
        <begin position="936"/>
        <end position="955"/>
    </location>
</feature>
<evidence type="ECO:0000313" key="6">
    <source>
        <dbReference type="Proteomes" id="UP000005408"/>
    </source>
</evidence>
<dbReference type="GO" id="GO:0005737">
    <property type="term" value="C:cytoplasm"/>
    <property type="evidence" value="ECO:0007669"/>
    <property type="project" value="TreeGrafter"/>
</dbReference>
<feature type="compositionally biased region" description="Basic and acidic residues" evidence="3">
    <location>
        <begin position="506"/>
        <end position="549"/>
    </location>
</feature>
<feature type="region of interest" description="Disordered" evidence="3">
    <location>
        <begin position="597"/>
        <end position="644"/>
    </location>
</feature>
<dbReference type="Pfam" id="PF12114">
    <property type="entry name" value="Period_C"/>
    <property type="match status" value="2"/>
</dbReference>
<keyword evidence="2" id="KW-0539">Nucleus</keyword>
<evidence type="ECO:0000259" key="4">
    <source>
        <dbReference type="PROSITE" id="PS50112"/>
    </source>
</evidence>
<feature type="region of interest" description="Disordered" evidence="3">
    <location>
        <begin position="1152"/>
        <end position="1215"/>
    </location>
</feature>
<dbReference type="Pfam" id="PF14598">
    <property type="entry name" value="PAS_11"/>
    <property type="match status" value="1"/>
</dbReference>
<comment type="subcellular location">
    <subcellularLocation>
        <location evidence="1">Nucleus</location>
    </subcellularLocation>
</comment>
<feature type="compositionally biased region" description="Polar residues" evidence="3">
    <location>
        <begin position="552"/>
        <end position="564"/>
    </location>
</feature>
<feature type="compositionally biased region" description="Basic and acidic residues" evidence="3">
    <location>
        <begin position="1111"/>
        <end position="1126"/>
    </location>
</feature>
<feature type="compositionally biased region" description="Basic and acidic residues" evidence="3">
    <location>
        <begin position="737"/>
        <end position="754"/>
    </location>
</feature>
<dbReference type="Pfam" id="PF08446">
    <property type="entry name" value="PAS_2"/>
    <property type="match status" value="1"/>
</dbReference>
<dbReference type="GO" id="GO:0001222">
    <property type="term" value="F:transcription corepressor binding"/>
    <property type="evidence" value="ECO:0007669"/>
    <property type="project" value="TreeGrafter"/>
</dbReference>
<dbReference type="GO" id="GO:0000122">
    <property type="term" value="P:negative regulation of transcription by RNA polymerase II"/>
    <property type="evidence" value="ECO:0007669"/>
    <property type="project" value="TreeGrafter"/>
</dbReference>
<keyword evidence="6" id="KW-1185">Reference proteome</keyword>
<dbReference type="InterPro" id="IPR035965">
    <property type="entry name" value="PAS-like_dom_sf"/>
</dbReference>
<feature type="compositionally biased region" description="Polar residues" evidence="3">
    <location>
        <begin position="95"/>
        <end position="105"/>
    </location>
</feature>
<feature type="compositionally biased region" description="Polar residues" evidence="3">
    <location>
        <begin position="1162"/>
        <end position="1174"/>
    </location>
</feature>
<feature type="compositionally biased region" description="Basic and acidic residues" evidence="3">
    <location>
        <begin position="1198"/>
        <end position="1207"/>
    </location>
</feature>
<sequence length="1372" mass="154148">MGHDSTENKHSRGTYKFTGFIQCGSCRSVSISTTCLLLNGRLINMEECFVSDSTYGSLRSGFIVVKFGLQDFNLKMQDSSSSFSMSLSGSDTFEDQPSTSGCSSDMTHKEKRKARVKQYLRQLKAMVPPSSGKKGKMGTLSALQHVIGSLQKIQEEKDKSQLASGDALVEELDNSLFDKEYQLDSQVLKTEETVHVVLTMNEFAVLKVSENVTQILGYPTDSWINRSLSHFVHKKDIVTIHNSLNVEELVQMTDYDDSPVESKPEVKKVSRQIRKKFFFRIRNYKGLQHSGFSLIKPDRFTTVQATMSIGYYPERNKADSPSSFSSSEDCVQKGRKCIFLDCTPLRPLYNVENVQLDKQTFHMRHTIYCSYSYMHPNAIPLLGYLPQDLNGMSIFDFYHKDDLETLCNIYKRIVVSKGTTFKSKPIRLRTRNGDWLTVETEWSSFANPWSHRLEFIIGQHRVIKPPTDCNVFCEAEQLTMIPMLNDHHQKLQQKIRQMLLEPVSEEKTVVKHEPTTDSSDDLRTSQETEKVQKKSKQQTEKYVDRKAGKCSESLQSTESLGRSSLQTFPEHETSMAYEQLNYANSIKRYLMSQQKTYSSSSEKKTTSEEETDTPCTISTTTAEASDSEFEVDISVPKPPSFGSSTKVLLSEQEQREDIAGSPAHQIEDNTEEISTSPGAVAPTSMLPPPCVENMDTIRLLTLTQDALLRHTKQQEDLFVAHAKQDRTPIILKSKEGGMLQERKRSHSPDHEKGFYRPTKASRNDSNILIPPFPLPNIGYPVQYRQGNAPRGGNVNGGQQIVSQSRLPVSSTKLSQSNVESRATPIQSNVIWPYYPQTASGASFYPQVMGGFYHDPNGIPATLSLNVTSTIPPTANTTGTTMSGASRHNLKVLQGRCQGPFQLPTISTTFSSSSDMSISHTDSGSSYLYLLDSDDQNSSGQELETKSNKVTRSNKRQTEPPWLETICWTKKLAMNYQLPKRKKNRVLKSDEAFIAKSKPSNTLLQQMMDLQSEIDLNQGAPAVDEENDYLFYLDDEEEDQASDCDSRFIALQDIHEALSQCENHSSGIGCYAQQAQPHCSPSDDRNPSSTKSSEKLEDSTGDGIDISLGPEEEPRCEGSQEQENRMDCRTSIENQPSLETQSQLETQEAMDNQGPLDTLSMDIESNCSKSSSDLTPSDERSSGEAGSSLKESDAMSSKDSVDESKDSSESDVDVSNSTKKDNYHLYFVIPPISFVDHGKTPFWCRNCEMTPVVEMEYTVKSKDCKRHLDDDMRSLKDVLQPDLVKTQMGYMLEELNLSKKLEEKIDSGTKETEGNRGLLKKSASHSKPKSEHFLTEDVFDGMFVTMLGEDIVPFAREESPDVEDVSHRLEKVD</sequence>
<feature type="compositionally biased region" description="Polar residues" evidence="3">
    <location>
        <begin position="613"/>
        <end position="624"/>
    </location>
</feature>
<dbReference type="InterPro" id="IPR000014">
    <property type="entry name" value="PAS"/>
</dbReference>
<reference evidence="5" key="1">
    <citation type="submission" date="2022-08" db="UniProtKB">
        <authorList>
            <consortium name="EnsemblMetazoa"/>
        </authorList>
    </citation>
    <scope>IDENTIFICATION</scope>
    <source>
        <strain evidence="5">05x7-T-G4-1.051#20</strain>
    </source>
</reference>
<feature type="region of interest" description="Disordered" evidence="3">
    <location>
        <begin position="90"/>
        <end position="109"/>
    </location>
</feature>
<dbReference type="Proteomes" id="UP000005408">
    <property type="component" value="Unassembled WGS sequence"/>
</dbReference>
<evidence type="ECO:0000256" key="1">
    <source>
        <dbReference type="ARBA" id="ARBA00004123"/>
    </source>
</evidence>
<dbReference type="PANTHER" id="PTHR11269:SF16">
    <property type="entry name" value="PERIOD CIRCADIAN PROTEIN"/>
    <property type="match status" value="1"/>
</dbReference>
<dbReference type="GO" id="GO:0043153">
    <property type="term" value="P:entrainment of circadian clock by photoperiod"/>
    <property type="evidence" value="ECO:0007669"/>
    <property type="project" value="TreeGrafter"/>
</dbReference>
<dbReference type="SMART" id="SM00086">
    <property type="entry name" value="PAC"/>
    <property type="match status" value="1"/>
</dbReference>
<protein>
    <recommendedName>
        <fullName evidence="4">PAS domain-containing protein</fullName>
    </recommendedName>
</protein>
<dbReference type="GO" id="GO:0005634">
    <property type="term" value="C:nucleus"/>
    <property type="evidence" value="ECO:0007669"/>
    <property type="project" value="UniProtKB-SubCell"/>
</dbReference>
<name>A0A8W8K9L3_MAGGI</name>
<evidence type="ECO:0000313" key="5">
    <source>
        <dbReference type="EnsemblMetazoa" id="G23002.1:cds"/>
    </source>
</evidence>
<dbReference type="GO" id="GO:0032922">
    <property type="term" value="P:circadian regulation of gene expression"/>
    <property type="evidence" value="ECO:0007669"/>
    <property type="project" value="TreeGrafter"/>
</dbReference>
<dbReference type="SUPFAM" id="SSF55785">
    <property type="entry name" value="PYP-like sensor domain (PAS domain)"/>
    <property type="match status" value="2"/>
</dbReference>
<dbReference type="InterPro" id="IPR001610">
    <property type="entry name" value="PAC"/>
</dbReference>
<dbReference type="PANTHER" id="PTHR11269">
    <property type="entry name" value="PERIOD CIRCADIAN PROTEIN"/>
    <property type="match status" value="1"/>
</dbReference>
<dbReference type="InterPro" id="IPR050760">
    <property type="entry name" value="Period_circadian_regulator"/>
</dbReference>
<dbReference type="PROSITE" id="PS50112">
    <property type="entry name" value="PAS"/>
    <property type="match status" value="2"/>
</dbReference>
<dbReference type="InterPro" id="IPR013654">
    <property type="entry name" value="PAS_2"/>
</dbReference>
<evidence type="ECO:0000256" key="3">
    <source>
        <dbReference type="SAM" id="MobiDB-lite"/>
    </source>
</evidence>
<feature type="region of interest" description="Disordered" evidence="3">
    <location>
        <begin position="506"/>
        <end position="564"/>
    </location>
</feature>
<organism evidence="5 6">
    <name type="scientific">Magallana gigas</name>
    <name type="common">Pacific oyster</name>
    <name type="synonym">Crassostrea gigas</name>
    <dbReference type="NCBI Taxonomy" id="29159"/>
    <lineage>
        <taxon>Eukaryota</taxon>
        <taxon>Metazoa</taxon>
        <taxon>Spiralia</taxon>
        <taxon>Lophotrochozoa</taxon>
        <taxon>Mollusca</taxon>
        <taxon>Bivalvia</taxon>
        <taxon>Autobranchia</taxon>
        <taxon>Pteriomorphia</taxon>
        <taxon>Ostreida</taxon>
        <taxon>Ostreoidea</taxon>
        <taxon>Ostreidae</taxon>
        <taxon>Magallana</taxon>
    </lineage>
</organism>
<dbReference type="Gene3D" id="3.30.450.20">
    <property type="entry name" value="PAS domain"/>
    <property type="match status" value="2"/>
</dbReference>